<keyword evidence="3" id="KW-0813">Transport</keyword>
<reference evidence="15 16" key="1">
    <citation type="submission" date="2016-07" db="EMBL/GenBank/DDBJ databases">
        <title>Draft Genome Sequence of Methylobrevis pamukkalensis PK2.</title>
        <authorList>
            <person name="Vasilenko O.V."/>
            <person name="Doronina N.V."/>
            <person name="Shmareva M.N."/>
            <person name="Tarlachkov S.V."/>
            <person name="Mustakhimov I."/>
            <person name="Trotsenko Y.A."/>
        </authorList>
    </citation>
    <scope>NUCLEOTIDE SEQUENCE [LARGE SCALE GENOMIC DNA]</scope>
    <source>
        <strain evidence="15 16">PK2</strain>
    </source>
</reference>
<dbReference type="EMBL" id="MCRJ01000063">
    <property type="protein sequence ID" value="ODN70059.1"/>
    <property type="molecule type" value="Genomic_DNA"/>
</dbReference>
<sequence>MALSNSRTGYGLVAQIFHWVTAILILMLLPLGLVMTDLPQSTDTEIADKVWLFSLHKTLGITVFAVAIARVLWALASPRPAPLHPDRRLETFVAEAVHWSLYGAILLTPLAGWVHHAASTGFAPIWWPLGQDLPFVPKSEALARLAGFAHYVLAMLMIVAVGLHIAGAMKHVVIDRDGTLARMLPFGRARTVSVPVGATAPHRGPAFAALALFALLFGGIAVSALRNEPAATTSLPQATAPVSASGWSVDHAKSRLGIVITQMGAPVEGRFKAWSAEIDFDPDALDAARVKVVVDIASIDLGGVTDQAKGADFLDAGAHPQAVFEAATFRRTGDTRFEVEGTLSLHGETRPVILPFDLVIDGPTATMTGRTTLNRIDFGVGAKGFADEGSVKFAVEVVTEVVATRAEGDG</sequence>
<keyword evidence="6 13" id="KW-0812">Transmembrane</keyword>
<evidence type="ECO:0000313" key="16">
    <source>
        <dbReference type="Proteomes" id="UP000094622"/>
    </source>
</evidence>
<dbReference type="AlphaFoldDB" id="A0A1E3H162"/>
<dbReference type="InterPro" id="IPR052168">
    <property type="entry name" value="Cytochrome_b561_oxidase"/>
</dbReference>
<keyword evidence="8" id="KW-0249">Electron transport</keyword>
<comment type="cofactor">
    <cofactor evidence="1">
        <name>heme b</name>
        <dbReference type="ChEBI" id="CHEBI:60344"/>
    </cofactor>
</comment>
<keyword evidence="4" id="KW-1003">Cell membrane</keyword>
<name>A0A1E3H162_9HYPH</name>
<comment type="subcellular location">
    <subcellularLocation>
        <location evidence="2">Cell membrane</location>
        <topology evidence="2">Multi-pass membrane protein</topology>
    </subcellularLocation>
</comment>
<keyword evidence="9 13" id="KW-1133">Transmembrane helix</keyword>
<dbReference type="GO" id="GO:0009055">
    <property type="term" value="F:electron transfer activity"/>
    <property type="evidence" value="ECO:0007669"/>
    <property type="project" value="InterPro"/>
</dbReference>
<dbReference type="Proteomes" id="UP000094622">
    <property type="component" value="Unassembled WGS sequence"/>
</dbReference>
<evidence type="ECO:0000256" key="3">
    <source>
        <dbReference type="ARBA" id="ARBA00022448"/>
    </source>
</evidence>
<evidence type="ECO:0000256" key="12">
    <source>
        <dbReference type="ARBA" id="ARBA00037975"/>
    </source>
</evidence>
<keyword evidence="16" id="KW-1185">Reference proteome</keyword>
<evidence type="ECO:0000256" key="1">
    <source>
        <dbReference type="ARBA" id="ARBA00001970"/>
    </source>
</evidence>
<keyword evidence="11 13" id="KW-0472">Membrane</keyword>
<feature type="transmembrane region" description="Helical" evidence="13">
    <location>
        <begin position="12"/>
        <end position="35"/>
    </location>
</feature>
<evidence type="ECO:0000256" key="13">
    <source>
        <dbReference type="SAM" id="Phobius"/>
    </source>
</evidence>
<dbReference type="GO" id="GO:0005886">
    <property type="term" value="C:plasma membrane"/>
    <property type="evidence" value="ECO:0007669"/>
    <property type="project" value="UniProtKB-SubCell"/>
</dbReference>
<dbReference type="PATRIC" id="fig|1439726.3.peg.2736"/>
<dbReference type="InterPro" id="IPR016174">
    <property type="entry name" value="Di-haem_cyt_TM"/>
</dbReference>
<comment type="caution">
    <text evidence="15">The sequence shown here is derived from an EMBL/GenBank/DDBJ whole genome shotgun (WGS) entry which is preliminary data.</text>
</comment>
<dbReference type="Gene3D" id="1.20.950.20">
    <property type="entry name" value="Transmembrane di-heme cytochromes, Chain C"/>
    <property type="match status" value="1"/>
</dbReference>
<feature type="transmembrane region" description="Helical" evidence="13">
    <location>
        <begin position="97"/>
        <end position="127"/>
    </location>
</feature>
<dbReference type="PANTHER" id="PTHR30529:SF1">
    <property type="entry name" value="CYTOCHROME B561 HOMOLOG 2"/>
    <property type="match status" value="1"/>
</dbReference>
<feature type="transmembrane region" description="Helical" evidence="13">
    <location>
        <begin position="206"/>
        <end position="225"/>
    </location>
</feature>
<proteinExistence type="inferred from homology"/>
<accession>A0A1E3H162</accession>
<evidence type="ECO:0000256" key="8">
    <source>
        <dbReference type="ARBA" id="ARBA00022982"/>
    </source>
</evidence>
<evidence type="ECO:0000313" key="15">
    <source>
        <dbReference type="EMBL" id="ODN70059.1"/>
    </source>
</evidence>
<dbReference type="SUPFAM" id="SSF101874">
    <property type="entry name" value="YceI-like"/>
    <property type="match status" value="1"/>
</dbReference>
<evidence type="ECO:0000256" key="11">
    <source>
        <dbReference type="ARBA" id="ARBA00023136"/>
    </source>
</evidence>
<keyword evidence="7" id="KW-0479">Metal-binding</keyword>
<feature type="transmembrane region" description="Helical" evidence="13">
    <location>
        <begin position="55"/>
        <end position="76"/>
    </location>
</feature>
<evidence type="ECO:0000256" key="10">
    <source>
        <dbReference type="ARBA" id="ARBA00023004"/>
    </source>
</evidence>
<keyword evidence="5" id="KW-0349">Heme</keyword>
<evidence type="ECO:0000256" key="5">
    <source>
        <dbReference type="ARBA" id="ARBA00022617"/>
    </source>
</evidence>
<gene>
    <name evidence="15" type="ORF">A6302_02599</name>
</gene>
<comment type="similarity">
    <text evidence="12">Belongs to the cytochrome b561 family.</text>
</comment>
<protein>
    <recommendedName>
        <fullName evidence="14">Lipid/polyisoprenoid-binding YceI-like domain-containing protein</fullName>
    </recommendedName>
</protein>
<dbReference type="Gene3D" id="2.40.128.110">
    <property type="entry name" value="Lipid/polyisoprenoid-binding, YceI-like"/>
    <property type="match status" value="1"/>
</dbReference>
<feature type="transmembrane region" description="Helical" evidence="13">
    <location>
        <begin position="147"/>
        <end position="166"/>
    </location>
</feature>
<feature type="domain" description="Lipid/polyisoprenoid-binding YceI-like" evidence="14">
    <location>
        <begin position="246"/>
        <end position="404"/>
    </location>
</feature>
<evidence type="ECO:0000256" key="7">
    <source>
        <dbReference type="ARBA" id="ARBA00022723"/>
    </source>
</evidence>
<dbReference type="InterPro" id="IPR036761">
    <property type="entry name" value="TTHA0802/YceI-like_sf"/>
</dbReference>
<evidence type="ECO:0000256" key="6">
    <source>
        <dbReference type="ARBA" id="ARBA00022692"/>
    </source>
</evidence>
<dbReference type="SMART" id="SM00867">
    <property type="entry name" value="YceI"/>
    <property type="match status" value="1"/>
</dbReference>
<dbReference type="GO" id="GO:0046872">
    <property type="term" value="F:metal ion binding"/>
    <property type="evidence" value="ECO:0007669"/>
    <property type="project" value="UniProtKB-KW"/>
</dbReference>
<dbReference type="GO" id="GO:0020037">
    <property type="term" value="F:heme binding"/>
    <property type="evidence" value="ECO:0007669"/>
    <property type="project" value="TreeGrafter"/>
</dbReference>
<evidence type="ECO:0000256" key="9">
    <source>
        <dbReference type="ARBA" id="ARBA00022989"/>
    </source>
</evidence>
<dbReference type="Pfam" id="PF01292">
    <property type="entry name" value="Ni_hydr_CYTB"/>
    <property type="match status" value="1"/>
</dbReference>
<keyword evidence="10" id="KW-0408">Iron</keyword>
<organism evidence="15 16">
    <name type="scientific">Methylobrevis pamukkalensis</name>
    <dbReference type="NCBI Taxonomy" id="1439726"/>
    <lineage>
        <taxon>Bacteria</taxon>
        <taxon>Pseudomonadati</taxon>
        <taxon>Pseudomonadota</taxon>
        <taxon>Alphaproteobacteria</taxon>
        <taxon>Hyphomicrobiales</taxon>
        <taxon>Pleomorphomonadaceae</taxon>
        <taxon>Methylobrevis</taxon>
    </lineage>
</organism>
<dbReference type="InterPro" id="IPR007372">
    <property type="entry name" value="Lipid/polyisoprenoid-bd_YceI"/>
</dbReference>
<dbReference type="SUPFAM" id="SSF81342">
    <property type="entry name" value="Transmembrane di-heme cytochromes"/>
    <property type="match status" value="1"/>
</dbReference>
<dbReference type="PANTHER" id="PTHR30529">
    <property type="entry name" value="CYTOCHROME B561"/>
    <property type="match status" value="1"/>
</dbReference>
<evidence type="ECO:0000256" key="4">
    <source>
        <dbReference type="ARBA" id="ARBA00022475"/>
    </source>
</evidence>
<dbReference type="Pfam" id="PF04264">
    <property type="entry name" value="YceI"/>
    <property type="match status" value="1"/>
</dbReference>
<evidence type="ECO:0000256" key="2">
    <source>
        <dbReference type="ARBA" id="ARBA00004651"/>
    </source>
</evidence>
<dbReference type="OrthoDB" id="1247465at2"/>
<dbReference type="GO" id="GO:0022904">
    <property type="term" value="P:respiratory electron transport chain"/>
    <property type="evidence" value="ECO:0007669"/>
    <property type="project" value="InterPro"/>
</dbReference>
<evidence type="ECO:0000259" key="14">
    <source>
        <dbReference type="SMART" id="SM00867"/>
    </source>
</evidence>
<dbReference type="InterPro" id="IPR011577">
    <property type="entry name" value="Cyt_b561_bac/Ni-Hgenase"/>
</dbReference>
<dbReference type="RefSeq" id="WP_069307174.1">
    <property type="nucleotide sequence ID" value="NZ_MCRJ01000063.1"/>
</dbReference>